<keyword evidence="10" id="KW-1185">Reference proteome</keyword>
<feature type="transmembrane region" description="Helical" evidence="8">
    <location>
        <begin position="35"/>
        <end position="57"/>
    </location>
</feature>
<gene>
    <name evidence="9" type="ORF">ACFSUF_05315</name>
</gene>
<evidence type="ECO:0000256" key="5">
    <source>
        <dbReference type="ARBA" id="ARBA00022692"/>
    </source>
</evidence>
<keyword evidence="4" id="KW-0309">Germination</keyword>
<feature type="transmembrane region" description="Helical" evidence="8">
    <location>
        <begin position="12"/>
        <end position="29"/>
    </location>
</feature>
<comment type="subcellular location">
    <subcellularLocation>
        <location evidence="1">Membrane</location>
        <topology evidence="1">Multi-pass membrane protein</topology>
    </subcellularLocation>
</comment>
<feature type="transmembrane region" description="Helical" evidence="8">
    <location>
        <begin position="69"/>
        <end position="92"/>
    </location>
</feature>
<evidence type="ECO:0000313" key="10">
    <source>
        <dbReference type="Proteomes" id="UP001597541"/>
    </source>
</evidence>
<proteinExistence type="inferred from homology"/>
<keyword evidence="7 8" id="KW-0472">Membrane</keyword>
<name>A0ABW5PBI6_9BACL</name>
<feature type="transmembrane region" description="Helical" evidence="8">
    <location>
        <begin position="218"/>
        <end position="240"/>
    </location>
</feature>
<accession>A0ABW5PBI6</accession>
<feature type="transmembrane region" description="Helical" evidence="8">
    <location>
        <begin position="142"/>
        <end position="164"/>
    </location>
</feature>
<dbReference type="PANTHER" id="PTHR34975">
    <property type="entry name" value="SPORE GERMINATION PROTEIN A2"/>
    <property type="match status" value="1"/>
</dbReference>
<dbReference type="Pfam" id="PF03845">
    <property type="entry name" value="Spore_permease"/>
    <property type="match status" value="1"/>
</dbReference>
<feature type="transmembrane region" description="Helical" evidence="8">
    <location>
        <begin position="341"/>
        <end position="361"/>
    </location>
</feature>
<keyword evidence="6 8" id="KW-1133">Transmembrane helix</keyword>
<dbReference type="NCBIfam" id="TIGR00912">
    <property type="entry name" value="2A0309"/>
    <property type="match status" value="1"/>
</dbReference>
<dbReference type="RefSeq" id="WP_377600861.1">
    <property type="nucleotide sequence ID" value="NZ_JBHUME010000005.1"/>
</dbReference>
<sequence>MKGNVAPRQLFCMMFLFELGSSVVVGLGLQAKQAAWVAVLIGMAAGLLLMAMYYYIYRFSPSRNWAETLVYLLGPYAGTALALGYMLYFLYIGSRVLGDFGYLISITAFNETPVLVMNAVMMILIMYSFNKGILVLARGSEIMFGFLFFVGIIVAFLTGMSGIVKPEQSLPLFEDGLKPLLQTAFPLTVTFPFGELIVFLMILPTLRKEDSNILATMLKAVFIGGVTLAAVIWTEIAVLGPDRASMELFPLMTVLGKVGVGDFIQRLDAVVLSLLIVGVFFKIAVYYYGAVTSYASLLKMSGKGERGVVAVLIGGAMLWLSIAMSRNYSDHIKVGLQAVPYYMHVPMQIAVPLIVTLFIFIRSRRQGK</sequence>
<comment type="similarity">
    <text evidence="2">Belongs to the amino acid-polyamine-organocation (APC) superfamily. Spore germination protein (SGP) (TC 2.A.3.9) family.</text>
</comment>
<evidence type="ECO:0000256" key="2">
    <source>
        <dbReference type="ARBA" id="ARBA00007998"/>
    </source>
</evidence>
<dbReference type="Proteomes" id="UP001597541">
    <property type="component" value="Unassembled WGS sequence"/>
</dbReference>
<feature type="transmembrane region" description="Helical" evidence="8">
    <location>
        <begin position="184"/>
        <end position="206"/>
    </location>
</feature>
<evidence type="ECO:0000256" key="6">
    <source>
        <dbReference type="ARBA" id="ARBA00022989"/>
    </source>
</evidence>
<evidence type="ECO:0000256" key="4">
    <source>
        <dbReference type="ARBA" id="ARBA00022544"/>
    </source>
</evidence>
<evidence type="ECO:0000256" key="3">
    <source>
        <dbReference type="ARBA" id="ARBA00022448"/>
    </source>
</evidence>
<protein>
    <submittedName>
        <fullName evidence="9">GerAB/ArcD/ProY family transporter</fullName>
    </submittedName>
</protein>
<evidence type="ECO:0000256" key="1">
    <source>
        <dbReference type="ARBA" id="ARBA00004141"/>
    </source>
</evidence>
<keyword evidence="5 8" id="KW-0812">Transmembrane</keyword>
<organism evidence="9 10">
    <name type="scientific">Paenibacillus gansuensis</name>
    <dbReference type="NCBI Taxonomy" id="306542"/>
    <lineage>
        <taxon>Bacteria</taxon>
        <taxon>Bacillati</taxon>
        <taxon>Bacillota</taxon>
        <taxon>Bacilli</taxon>
        <taxon>Bacillales</taxon>
        <taxon>Paenibacillaceae</taxon>
        <taxon>Paenibacillus</taxon>
    </lineage>
</organism>
<evidence type="ECO:0000256" key="7">
    <source>
        <dbReference type="ARBA" id="ARBA00023136"/>
    </source>
</evidence>
<dbReference type="EMBL" id="JBHUME010000005">
    <property type="protein sequence ID" value="MFD2611840.1"/>
    <property type="molecule type" value="Genomic_DNA"/>
</dbReference>
<dbReference type="InterPro" id="IPR004761">
    <property type="entry name" value="Spore_GerAB"/>
</dbReference>
<feature type="transmembrane region" description="Helical" evidence="8">
    <location>
        <begin position="308"/>
        <end position="329"/>
    </location>
</feature>
<evidence type="ECO:0000313" key="9">
    <source>
        <dbReference type="EMBL" id="MFD2611840.1"/>
    </source>
</evidence>
<feature type="transmembrane region" description="Helical" evidence="8">
    <location>
        <begin position="112"/>
        <end position="130"/>
    </location>
</feature>
<evidence type="ECO:0000256" key="8">
    <source>
        <dbReference type="SAM" id="Phobius"/>
    </source>
</evidence>
<keyword evidence="3" id="KW-0813">Transport</keyword>
<feature type="transmembrane region" description="Helical" evidence="8">
    <location>
        <begin position="269"/>
        <end position="288"/>
    </location>
</feature>
<dbReference type="PANTHER" id="PTHR34975:SF2">
    <property type="entry name" value="SPORE GERMINATION PROTEIN A2"/>
    <property type="match status" value="1"/>
</dbReference>
<comment type="caution">
    <text evidence="9">The sequence shown here is derived from an EMBL/GenBank/DDBJ whole genome shotgun (WGS) entry which is preliminary data.</text>
</comment>
<reference evidence="10" key="1">
    <citation type="journal article" date="2019" name="Int. J. Syst. Evol. Microbiol.">
        <title>The Global Catalogue of Microorganisms (GCM) 10K type strain sequencing project: providing services to taxonomists for standard genome sequencing and annotation.</title>
        <authorList>
            <consortium name="The Broad Institute Genomics Platform"/>
            <consortium name="The Broad Institute Genome Sequencing Center for Infectious Disease"/>
            <person name="Wu L."/>
            <person name="Ma J."/>
        </authorList>
    </citation>
    <scope>NUCLEOTIDE SEQUENCE [LARGE SCALE GENOMIC DNA]</scope>
    <source>
        <strain evidence="10">KCTC 3950</strain>
    </source>
</reference>